<dbReference type="InterPro" id="IPR025590">
    <property type="entry name" value="DUF4348"/>
</dbReference>
<comment type="caution">
    <text evidence="1">The sequence shown here is derived from an EMBL/GenBank/DDBJ whole genome shotgun (WGS) entry which is preliminary data.</text>
</comment>
<keyword evidence="2" id="KW-1185">Reference proteome</keyword>
<proteinExistence type="predicted"/>
<dbReference type="Gene3D" id="3.10.450.410">
    <property type="match status" value="1"/>
</dbReference>
<dbReference type="Proteomes" id="UP000659388">
    <property type="component" value="Unassembled WGS sequence"/>
</dbReference>
<sequence length="174" mass="21176">MLLLTVRKIQFDLSYLQLHKIRRLNHASLSPNINNSHLRHALIYRLFERHTFLTSIEIHTQAKEDFNVFFERFKSDSLFQVSRTLFPFKEKYLDIYDDSMIEEEKALKDWHHLRFEYKKDYATREIDAYKQEVNIFTDTAKILLLGIDNGINVHYYFIKKQEKWFLSYKEDLST</sequence>
<evidence type="ECO:0000313" key="2">
    <source>
        <dbReference type="Proteomes" id="UP000659388"/>
    </source>
</evidence>
<organism evidence="1 2">
    <name type="scientific">Fulvivirga sediminis</name>
    <dbReference type="NCBI Taxonomy" id="2803949"/>
    <lineage>
        <taxon>Bacteria</taxon>
        <taxon>Pseudomonadati</taxon>
        <taxon>Bacteroidota</taxon>
        <taxon>Cytophagia</taxon>
        <taxon>Cytophagales</taxon>
        <taxon>Fulvivirgaceae</taxon>
        <taxon>Fulvivirga</taxon>
    </lineage>
</organism>
<evidence type="ECO:0000313" key="1">
    <source>
        <dbReference type="EMBL" id="MBL3655808.1"/>
    </source>
</evidence>
<dbReference type="Pfam" id="PF14254">
    <property type="entry name" value="DUF4348"/>
    <property type="match status" value="1"/>
</dbReference>
<dbReference type="RefSeq" id="WP_202243489.1">
    <property type="nucleotide sequence ID" value="NZ_JAESIY010000003.1"/>
</dbReference>
<name>A0A937JXU3_9BACT</name>
<gene>
    <name evidence="1" type="ORF">JL102_06685</name>
</gene>
<protein>
    <submittedName>
        <fullName evidence="1">DUF4348 domain-containing protein</fullName>
    </submittedName>
</protein>
<accession>A0A937JXU3</accession>
<reference evidence="1" key="1">
    <citation type="submission" date="2021-01" db="EMBL/GenBank/DDBJ databases">
        <title>Fulvivirga kasyanovii gen. nov., sp nov., a novel member of the phylum Bacteroidetes isolated from seawater in a mussel farm.</title>
        <authorList>
            <person name="Zhao L.-H."/>
            <person name="Wang Z.-J."/>
        </authorList>
    </citation>
    <scope>NUCLEOTIDE SEQUENCE</scope>
    <source>
        <strain evidence="1">2943</strain>
    </source>
</reference>
<dbReference type="EMBL" id="JAESIY010000003">
    <property type="protein sequence ID" value="MBL3655808.1"/>
    <property type="molecule type" value="Genomic_DNA"/>
</dbReference>
<dbReference type="AlphaFoldDB" id="A0A937JXU3"/>